<sequence>MEKGLLLLLHTFRHGLVIREQNLLLLMFLVWCCLAKSNRTSLWCGGDVVLEESFHLSDAVFWLLGSRQHLLNLGRGSALRVLQLGEGHILGVGLFLSHNSQDVYRRPAATGRLNVLARAAHQSCYI</sequence>
<dbReference type="EMBL" id="JAHHUM010001543">
    <property type="protein sequence ID" value="KAK5610669.1"/>
    <property type="molecule type" value="Genomic_DNA"/>
</dbReference>
<comment type="caution">
    <text evidence="1">The sequence shown here is derived from an EMBL/GenBank/DDBJ whole genome shotgun (WGS) entry which is preliminary data.</text>
</comment>
<dbReference type="AlphaFoldDB" id="A0AAV9RP18"/>
<protein>
    <recommendedName>
        <fullName evidence="3">Secreted protein</fullName>
    </recommendedName>
</protein>
<organism evidence="1 2">
    <name type="scientific">Crenichthys baileyi</name>
    <name type="common">White River springfish</name>
    <dbReference type="NCBI Taxonomy" id="28760"/>
    <lineage>
        <taxon>Eukaryota</taxon>
        <taxon>Metazoa</taxon>
        <taxon>Chordata</taxon>
        <taxon>Craniata</taxon>
        <taxon>Vertebrata</taxon>
        <taxon>Euteleostomi</taxon>
        <taxon>Actinopterygii</taxon>
        <taxon>Neopterygii</taxon>
        <taxon>Teleostei</taxon>
        <taxon>Neoteleostei</taxon>
        <taxon>Acanthomorphata</taxon>
        <taxon>Ovalentaria</taxon>
        <taxon>Atherinomorphae</taxon>
        <taxon>Cyprinodontiformes</taxon>
        <taxon>Goodeidae</taxon>
        <taxon>Crenichthys</taxon>
    </lineage>
</organism>
<evidence type="ECO:0000313" key="1">
    <source>
        <dbReference type="EMBL" id="KAK5610669.1"/>
    </source>
</evidence>
<accession>A0AAV9RP18</accession>
<gene>
    <name evidence="1" type="ORF">CRENBAI_001556</name>
</gene>
<proteinExistence type="predicted"/>
<keyword evidence="2" id="KW-1185">Reference proteome</keyword>
<evidence type="ECO:0000313" key="2">
    <source>
        <dbReference type="Proteomes" id="UP001311232"/>
    </source>
</evidence>
<reference evidence="1 2" key="1">
    <citation type="submission" date="2021-06" db="EMBL/GenBank/DDBJ databases">
        <authorList>
            <person name="Palmer J.M."/>
        </authorList>
    </citation>
    <scope>NUCLEOTIDE SEQUENCE [LARGE SCALE GENOMIC DNA]</scope>
    <source>
        <strain evidence="1 2">MEX-2019</strain>
        <tissue evidence="1">Muscle</tissue>
    </source>
</reference>
<dbReference type="Proteomes" id="UP001311232">
    <property type="component" value="Unassembled WGS sequence"/>
</dbReference>
<evidence type="ECO:0008006" key="3">
    <source>
        <dbReference type="Google" id="ProtNLM"/>
    </source>
</evidence>
<name>A0AAV9RP18_9TELE</name>